<evidence type="ECO:0000256" key="8">
    <source>
        <dbReference type="ARBA" id="ARBA00023283"/>
    </source>
</evidence>
<evidence type="ECO:0000256" key="18">
    <source>
        <dbReference type="ARBA" id="ARBA00046224"/>
    </source>
</evidence>
<keyword evidence="10" id="KW-0968">Cytoplasmic vesicle</keyword>
<sequence length="228" mass="25710">MNEHPPRPNCCVYLEAYRYLTLGKGTFTHNDFVNDTSPWVRKTCCVLVLVLLCSLTLMSDSAPDCCRQKTCSCKLYDLLRGSGNHAAGILTLGKRKSSAQSLQTRLQRLLQGSGNQAAGILTMGRRAEESRERRCTDDQLINGLIPNTQSPLSLCPTLMDLKEFRDDLQQKKLPKNLCFITGPIHKMNYNTKTFSPLMFNIINFCEAPGIQVIDYNLWKFSYASTSKK</sequence>
<comment type="subcellular location">
    <subcellularLocation>
        <location evidence="2">Cytoplasmic vesicle</location>
    </subcellularLocation>
    <subcellularLocation>
        <location evidence="1">Rough endoplasmic reticulum</location>
    </subcellularLocation>
    <subcellularLocation>
        <location evidence="11">Synapse</location>
    </subcellularLocation>
</comment>
<evidence type="ECO:0000256" key="16">
    <source>
        <dbReference type="ARBA" id="ARBA00034371"/>
    </source>
</evidence>
<organism evidence="19 20">
    <name type="scientific">Ranitomeya imitator</name>
    <name type="common">mimic poison frog</name>
    <dbReference type="NCBI Taxonomy" id="111125"/>
    <lineage>
        <taxon>Eukaryota</taxon>
        <taxon>Metazoa</taxon>
        <taxon>Chordata</taxon>
        <taxon>Craniata</taxon>
        <taxon>Vertebrata</taxon>
        <taxon>Euteleostomi</taxon>
        <taxon>Amphibia</taxon>
        <taxon>Batrachia</taxon>
        <taxon>Anura</taxon>
        <taxon>Neobatrachia</taxon>
        <taxon>Hyloidea</taxon>
        <taxon>Dendrobatidae</taxon>
        <taxon>Dendrobatinae</taxon>
        <taxon>Ranitomeya</taxon>
    </lineage>
</organism>
<evidence type="ECO:0000256" key="1">
    <source>
        <dbReference type="ARBA" id="ARBA00004427"/>
    </source>
</evidence>
<dbReference type="PRINTS" id="PR01091">
    <property type="entry name" value="OREXINPP"/>
</dbReference>
<evidence type="ECO:0000256" key="17">
    <source>
        <dbReference type="ARBA" id="ARBA00045659"/>
    </source>
</evidence>
<dbReference type="InterPro" id="IPR001704">
    <property type="entry name" value="Orexin"/>
</dbReference>
<dbReference type="PANTHER" id="PTHR15173">
    <property type="entry name" value="OREXIN"/>
    <property type="match status" value="1"/>
</dbReference>
<keyword evidence="8" id="KW-0873">Pyrrolidone carboxylic acid</keyword>
<evidence type="ECO:0000256" key="5">
    <source>
        <dbReference type="ARBA" id="ARBA00022824"/>
    </source>
</evidence>
<evidence type="ECO:0000256" key="10">
    <source>
        <dbReference type="ARBA" id="ARBA00023329"/>
    </source>
</evidence>
<protein>
    <recommendedName>
        <fullName evidence="12">Hypocretin neuropeptide precursor</fullName>
    </recommendedName>
    <alternativeName>
        <fullName evidence="16">Hypocretin</fullName>
    </alternativeName>
    <alternativeName>
        <fullName evidence="13">Orexin precursor</fullName>
    </alternativeName>
    <alternativeName>
        <fullName evidence="15">Prepro-orexin</fullName>
    </alternativeName>
    <alternativeName>
        <fullName evidence="14">Preprohypocretin</fullName>
    </alternativeName>
</protein>
<name>A0ABN9KT53_9NEOB</name>
<gene>
    <name evidence="19" type="ORF">RIMI_LOCUS541246</name>
</gene>
<evidence type="ECO:0000256" key="11">
    <source>
        <dbReference type="ARBA" id="ARBA00034103"/>
    </source>
</evidence>
<dbReference type="Pfam" id="PF02072">
    <property type="entry name" value="Orexin"/>
    <property type="match status" value="1"/>
</dbReference>
<evidence type="ECO:0000256" key="12">
    <source>
        <dbReference type="ARBA" id="ARBA00034336"/>
    </source>
</evidence>
<dbReference type="Proteomes" id="UP001176940">
    <property type="component" value="Unassembled WGS sequence"/>
</dbReference>
<evidence type="ECO:0000256" key="14">
    <source>
        <dbReference type="ARBA" id="ARBA00034354"/>
    </source>
</evidence>
<dbReference type="EMBL" id="CAUEEQ010000658">
    <property type="protein sequence ID" value="CAJ0917529.1"/>
    <property type="molecule type" value="Genomic_DNA"/>
</dbReference>
<evidence type="ECO:0000256" key="9">
    <source>
        <dbReference type="ARBA" id="ARBA00023320"/>
    </source>
</evidence>
<keyword evidence="7" id="KW-1015">Disulfide bond</keyword>
<evidence type="ECO:0000256" key="6">
    <source>
        <dbReference type="ARBA" id="ARBA00023018"/>
    </source>
</evidence>
<keyword evidence="5" id="KW-0256">Endoplasmic reticulum</keyword>
<evidence type="ECO:0000313" key="20">
    <source>
        <dbReference type="Proteomes" id="UP001176940"/>
    </source>
</evidence>
<evidence type="ECO:0000256" key="7">
    <source>
        <dbReference type="ARBA" id="ARBA00023157"/>
    </source>
</evidence>
<evidence type="ECO:0000313" key="19">
    <source>
        <dbReference type="EMBL" id="CAJ0917529.1"/>
    </source>
</evidence>
<evidence type="ECO:0000256" key="4">
    <source>
        <dbReference type="ARBA" id="ARBA00022815"/>
    </source>
</evidence>
<dbReference type="PANTHER" id="PTHR15173:SF2">
    <property type="entry name" value="HYPOCRETIN NEUROPEPTIDE PRECURSOR"/>
    <property type="match status" value="1"/>
</dbReference>
<accession>A0ABN9KT53</accession>
<comment type="function">
    <text evidence="18">Binds to orexin receptor HCRTR2/OX2R only. Stimulates food intake. Modulates pituitary luteinizing hormone secretion in an ovarian steroid-dependent manner.</text>
</comment>
<comment type="function">
    <text evidence="17">Binds to orexin receptors HCRTR1/OX1R and HCRTR2/OX2R with a high affinity. Stimulates food intake. Modulates pituitary luteinizing hormone secretion in an ovarian steroid-dependent manner.</text>
</comment>
<evidence type="ECO:0000256" key="13">
    <source>
        <dbReference type="ARBA" id="ARBA00034351"/>
    </source>
</evidence>
<keyword evidence="4" id="KW-0027">Amidation</keyword>
<reference evidence="19" key="1">
    <citation type="submission" date="2023-07" db="EMBL/GenBank/DDBJ databases">
        <authorList>
            <person name="Stuckert A."/>
        </authorList>
    </citation>
    <scope>NUCLEOTIDE SEQUENCE</scope>
</reference>
<evidence type="ECO:0000256" key="2">
    <source>
        <dbReference type="ARBA" id="ARBA00004541"/>
    </source>
</evidence>
<keyword evidence="20" id="KW-1185">Reference proteome</keyword>
<keyword evidence="9" id="KW-0527">Neuropeptide</keyword>
<proteinExistence type="inferred from homology"/>
<keyword evidence="6" id="KW-0770">Synapse</keyword>
<evidence type="ECO:0000256" key="15">
    <source>
        <dbReference type="ARBA" id="ARBA00034367"/>
    </source>
</evidence>
<comment type="similarity">
    <text evidence="3">Belongs to the orexin family.</text>
</comment>
<evidence type="ECO:0000256" key="3">
    <source>
        <dbReference type="ARBA" id="ARBA00009198"/>
    </source>
</evidence>
<comment type="caution">
    <text evidence="19">The sequence shown here is derived from an EMBL/GenBank/DDBJ whole genome shotgun (WGS) entry which is preliminary data.</text>
</comment>